<dbReference type="SUPFAM" id="SSF48208">
    <property type="entry name" value="Six-hairpin glycosidases"/>
    <property type="match status" value="1"/>
</dbReference>
<dbReference type="InterPro" id="IPR012341">
    <property type="entry name" value="6hp_glycosidase-like_sf"/>
</dbReference>
<dbReference type="EMBL" id="QGNZ01000004">
    <property type="protein sequence ID" value="PWS26316.1"/>
    <property type="molecule type" value="Genomic_DNA"/>
</dbReference>
<organism evidence="3 4">
    <name type="scientific">Pedobacter yonginense</name>
    <dbReference type="NCBI Taxonomy" id="651869"/>
    <lineage>
        <taxon>Bacteria</taxon>
        <taxon>Pseudomonadati</taxon>
        <taxon>Bacteroidota</taxon>
        <taxon>Sphingobacteriia</taxon>
        <taxon>Sphingobacteriales</taxon>
        <taxon>Sphingobacteriaceae</taxon>
        <taxon>Pedobacter</taxon>
    </lineage>
</organism>
<gene>
    <name evidence="3" type="ORF">DHW03_16150</name>
</gene>
<protein>
    <submittedName>
        <fullName evidence="3">N-acylglucosamine 2-epimerase</fullName>
    </submittedName>
</protein>
<sequence length="394" mass="46535">MNVHHNIYKNELLNHVLPFWEAHSIDQTHGGYFTCLDREGKVYDTDKFAWLQGRQIWTFSTMYKQVEAKQEWLDMARHGADFMKKHGRDKLGNWYFSFNRNGSPLVQPYNIFSDCFAAMGFGALYKIDQQDEYADIATKTFQNILHKRNNPKGIYNKAYPETRPLKNFALPMILCNLSLEMEHLLDKRIVDDLIEEVIHEVMDIFYQEESGLILENVAPDGSFVNSFEGRSINPGHTIEAMWFIMDLGKRLHNKKLIERAIEIALHTLKTGWDTENGGIFYFLDVKNSPMQQLEWDQKLWWVHIETLVCLAKAYELTANEECKKWFKIVHEYTWKHFRDEEYGEWFGYLNREGKVLIPAKGGKWKGCFHIPRGLLQVYKTLEKIEEKQLKTIKF</sequence>
<dbReference type="InterPro" id="IPR008928">
    <property type="entry name" value="6-hairpin_glycosidase_sf"/>
</dbReference>
<comment type="similarity">
    <text evidence="1">Belongs to the N-acylglucosamine 2-epimerase family.</text>
</comment>
<evidence type="ECO:0000313" key="3">
    <source>
        <dbReference type="EMBL" id="PWS26316.1"/>
    </source>
</evidence>
<dbReference type="CDD" id="cd00249">
    <property type="entry name" value="AGE"/>
    <property type="match status" value="1"/>
</dbReference>
<dbReference type="Gene3D" id="1.50.10.10">
    <property type="match status" value="1"/>
</dbReference>
<evidence type="ECO:0000256" key="1">
    <source>
        <dbReference type="ARBA" id="ARBA00008558"/>
    </source>
</evidence>
<reference evidence="3 4" key="1">
    <citation type="submission" date="2018-05" db="EMBL/GenBank/DDBJ databases">
        <title>Pedobacter paludis sp. nov., isolated from wetland soil.</title>
        <authorList>
            <person name="Zhang Y."/>
            <person name="Wang G."/>
        </authorList>
    </citation>
    <scope>NUCLEOTIDE SEQUENCE [LARGE SCALE GENOMIC DNA]</scope>
    <source>
        <strain evidence="3 4">KCTC22721</strain>
    </source>
</reference>
<dbReference type="InterPro" id="IPR034116">
    <property type="entry name" value="AGE_dom"/>
</dbReference>
<evidence type="ECO:0000313" key="4">
    <source>
        <dbReference type="Proteomes" id="UP000245379"/>
    </source>
</evidence>
<dbReference type="OrthoDB" id="618431at2"/>
<dbReference type="GO" id="GO:0005975">
    <property type="term" value="P:carbohydrate metabolic process"/>
    <property type="evidence" value="ECO:0007669"/>
    <property type="project" value="InterPro"/>
</dbReference>
<dbReference type="PANTHER" id="PTHR15108">
    <property type="entry name" value="N-ACYLGLUCOSAMINE-2-EPIMERASE"/>
    <property type="match status" value="1"/>
</dbReference>
<keyword evidence="2" id="KW-0413">Isomerase</keyword>
<dbReference type="AlphaFoldDB" id="A0A317ELZ8"/>
<dbReference type="InterPro" id="IPR010819">
    <property type="entry name" value="AGE/CE"/>
</dbReference>
<keyword evidence="4" id="KW-1185">Reference proteome</keyword>
<dbReference type="FunFam" id="1.50.10.10:FF:000021">
    <property type="entry name" value="N-acylglucosamine 2-epimerase"/>
    <property type="match status" value="1"/>
</dbReference>
<dbReference type="Proteomes" id="UP000245379">
    <property type="component" value="Unassembled WGS sequence"/>
</dbReference>
<accession>A0A317ELZ8</accession>
<comment type="caution">
    <text evidence="3">The sequence shown here is derived from an EMBL/GenBank/DDBJ whole genome shotgun (WGS) entry which is preliminary data.</text>
</comment>
<evidence type="ECO:0000256" key="2">
    <source>
        <dbReference type="ARBA" id="ARBA00023235"/>
    </source>
</evidence>
<name>A0A317ELZ8_9SPHI</name>
<proteinExistence type="inferred from homology"/>
<dbReference type="Pfam" id="PF07221">
    <property type="entry name" value="GlcNAc_2-epim"/>
    <property type="match status" value="1"/>
</dbReference>
<dbReference type="GO" id="GO:0016853">
    <property type="term" value="F:isomerase activity"/>
    <property type="evidence" value="ECO:0007669"/>
    <property type="project" value="UniProtKB-KW"/>
</dbReference>
<dbReference type="RefSeq" id="WP_109926882.1">
    <property type="nucleotide sequence ID" value="NZ_QGNZ01000004.1"/>
</dbReference>